<evidence type="ECO:0000313" key="3">
    <source>
        <dbReference type="Proteomes" id="UP000731907"/>
    </source>
</evidence>
<keyword evidence="1" id="KW-0472">Membrane</keyword>
<sequence length="103" mass="10499">MALIFLAYPLAVYVSLCLLPPARAGIGIALAAAALGVVWLTSDPAADEGFSRLMVILGAAPVALAALAQGLRRLLPVGAGRWAWPALAAGLAMSALALFMMLL</sequence>
<evidence type="ECO:0000256" key="1">
    <source>
        <dbReference type="SAM" id="Phobius"/>
    </source>
</evidence>
<dbReference type="EMBL" id="JAAATX020000003">
    <property type="protein sequence ID" value="MBU9697074.1"/>
    <property type="molecule type" value="Genomic_DNA"/>
</dbReference>
<protein>
    <submittedName>
        <fullName evidence="2">Uncharacterized protein</fullName>
    </submittedName>
</protein>
<comment type="caution">
    <text evidence="2">The sequence shown here is derived from an EMBL/GenBank/DDBJ whole genome shotgun (WGS) entry which is preliminary data.</text>
</comment>
<feature type="transmembrane region" description="Helical" evidence="1">
    <location>
        <begin position="82"/>
        <end position="102"/>
    </location>
</feature>
<dbReference type="RefSeq" id="WP_161761150.1">
    <property type="nucleotide sequence ID" value="NZ_JAAATX020000003.1"/>
</dbReference>
<accession>A0ABS6IZZ3</accession>
<keyword evidence="1" id="KW-1133">Transmembrane helix</keyword>
<feature type="transmembrane region" description="Helical" evidence="1">
    <location>
        <begin position="50"/>
        <end position="70"/>
    </location>
</feature>
<proteinExistence type="predicted"/>
<name>A0ABS6IZZ3_9RHOB</name>
<keyword evidence="1" id="KW-0812">Transmembrane</keyword>
<organism evidence="2 3">
    <name type="scientific">Paragemmobacter amnigenus</name>
    <dbReference type="NCBI Taxonomy" id="2852097"/>
    <lineage>
        <taxon>Bacteria</taxon>
        <taxon>Pseudomonadati</taxon>
        <taxon>Pseudomonadota</taxon>
        <taxon>Alphaproteobacteria</taxon>
        <taxon>Rhodobacterales</taxon>
        <taxon>Paracoccaceae</taxon>
        <taxon>Paragemmobacter</taxon>
    </lineage>
</organism>
<dbReference type="Proteomes" id="UP000731907">
    <property type="component" value="Unassembled WGS sequence"/>
</dbReference>
<gene>
    <name evidence="2" type="ORF">GU927_004350</name>
</gene>
<evidence type="ECO:0000313" key="2">
    <source>
        <dbReference type="EMBL" id="MBU9697074.1"/>
    </source>
</evidence>
<reference evidence="2 3" key="1">
    <citation type="submission" date="2021-06" db="EMBL/GenBank/DDBJ databases">
        <title>Rhodobacteraceae bacterium strain HSP-20.</title>
        <authorList>
            <person name="Chen W.-M."/>
        </authorList>
    </citation>
    <scope>NUCLEOTIDE SEQUENCE [LARGE SCALE GENOMIC DNA]</scope>
    <source>
        <strain evidence="2 3">HSP-20</strain>
    </source>
</reference>
<keyword evidence="3" id="KW-1185">Reference proteome</keyword>